<evidence type="ECO:0000313" key="1">
    <source>
        <dbReference type="EMBL" id="MFC6838490.1"/>
    </source>
</evidence>
<accession>A0ABD5UFW4</accession>
<dbReference type="EMBL" id="JBHSXM010000006">
    <property type="protein sequence ID" value="MFC6838490.1"/>
    <property type="molecule type" value="Genomic_DNA"/>
</dbReference>
<proteinExistence type="predicted"/>
<protein>
    <submittedName>
        <fullName evidence="1">Uncharacterized protein</fullName>
    </submittedName>
</protein>
<keyword evidence="2" id="KW-1185">Reference proteome</keyword>
<comment type="caution">
    <text evidence="1">The sequence shown here is derived from an EMBL/GenBank/DDBJ whole genome shotgun (WGS) entry which is preliminary data.</text>
</comment>
<organism evidence="1 2">
    <name type="scientific">Halomarina ordinaria</name>
    <dbReference type="NCBI Taxonomy" id="3033939"/>
    <lineage>
        <taxon>Archaea</taxon>
        <taxon>Methanobacteriati</taxon>
        <taxon>Methanobacteriota</taxon>
        <taxon>Stenosarchaea group</taxon>
        <taxon>Halobacteria</taxon>
        <taxon>Halobacteriales</taxon>
        <taxon>Natronomonadaceae</taxon>
        <taxon>Halomarina</taxon>
    </lineage>
</organism>
<dbReference type="RefSeq" id="WP_304450179.1">
    <property type="nucleotide sequence ID" value="NZ_JARRAH010000006.1"/>
</dbReference>
<dbReference type="AlphaFoldDB" id="A0ABD5UFW4"/>
<name>A0ABD5UFW4_9EURY</name>
<dbReference type="Proteomes" id="UP001596406">
    <property type="component" value="Unassembled WGS sequence"/>
</dbReference>
<sequence length="66" mass="6894">MSGTRTTDVTTAEIIELNVAEEGLAGIVQDLQARGVVTDDDAADLSTRVQSLTDELRGCVVGTSLD</sequence>
<evidence type="ECO:0000313" key="2">
    <source>
        <dbReference type="Proteomes" id="UP001596406"/>
    </source>
</evidence>
<reference evidence="1 2" key="1">
    <citation type="journal article" date="2019" name="Int. J. Syst. Evol. Microbiol.">
        <title>The Global Catalogue of Microorganisms (GCM) 10K type strain sequencing project: providing services to taxonomists for standard genome sequencing and annotation.</title>
        <authorList>
            <consortium name="The Broad Institute Genomics Platform"/>
            <consortium name="The Broad Institute Genome Sequencing Center for Infectious Disease"/>
            <person name="Wu L."/>
            <person name="Ma J."/>
        </authorList>
    </citation>
    <scope>NUCLEOTIDE SEQUENCE [LARGE SCALE GENOMIC DNA]</scope>
    <source>
        <strain evidence="1 2">PSRA2</strain>
    </source>
</reference>
<gene>
    <name evidence="1" type="ORF">ACFQHK_18580</name>
</gene>